<dbReference type="Gramene" id="Potri.002G048832.1.v4.1">
    <property type="protein sequence ID" value="Potri.002G048832.1.v4.1"/>
    <property type="gene ID" value="Potri.002G048832.v4.1"/>
</dbReference>
<keyword evidence="6" id="KW-1185">Reference proteome</keyword>
<keyword evidence="3" id="KW-0812">Transmembrane</keyword>
<evidence type="ECO:0000256" key="3">
    <source>
        <dbReference type="SAM" id="Phobius"/>
    </source>
</evidence>
<dbReference type="Proteomes" id="UP000006729">
    <property type="component" value="Chromosome 2"/>
</dbReference>
<evidence type="ECO:0000256" key="1">
    <source>
        <dbReference type="PROSITE-ProRule" id="PRU00023"/>
    </source>
</evidence>
<dbReference type="Pfam" id="PF00023">
    <property type="entry name" value="Ank"/>
    <property type="match status" value="2"/>
</dbReference>
<dbReference type="PROSITE" id="PS50297">
    <property type="entry name" value="ANK_REP_REGION"/>
    <property type="match status" value="1"/>
</dbReference>
<feature type="transmembrane region" description="Helical" evidence="3">
    <location>
        <begin position="691"/>
        <end position="714"/>
    </location>
</feature>
<feature type="region of interest" description="Disordered" evidence="2">
    <location>
        <begin position="291"/>
        <end position="311"/>
    </location>
</feature>
<dbReference type="OMA" id="CECIAKD"/>
<dbReference type="Gene3D" id="1.25.40.20">
    <property type="entry name" value="Ankyrin repeat-containing domain"/>
    <property type="match status" value="2"/>
</dbReference>
<keyword evidence="1" id="KW-0040">ANK repeat</keyword>
<dbReference type="AlphaFoldDB" id="A0A3N7FY29"/>
<dbReference type="GO" id="GO:0016020">
    <property type="term" value="C:membrane"/>
    <property type="evidence" value="ECO:0000318"/>
    <property type="project" value="GO_Central"/>
</dbReference>
<evidence type="ECO:0000259" key="4">
    <source>
        <dbReference type="Pfam" id="PF13962"/>
    </source>
</evidence>
<keyword evidence="3" id="KW-1133">Transmembrane helix</keyword>
<keyword evidence="3" id="KW-0472">Membrane</keyword>
<evidence type="ECO:0000256" key="2">
    <source>
        <dbReference type="SAM" id="MobiDB-lite"/>
    </source>
</evidence>
<dbReference type="STRING" id="3694.A0A3N7FY29"/>
<name>A0A3N7FY29_POPTR</name>
<dbReference type="SMART" id="SM00248">
    <property type="entry name" value="ANK"/>
    <property type="match status" value="5"/>
</dbReference>
<dbReference type="PANTHER" id="PTHR24177:SF103">
    <property type="entry name" value="PGG DOMAIN-CONTAINING PROTEIN"/>
    <property type="match status" value="1"/>
</dbReference>
<dbReference type="PROSITE" id="PS50088">
    <property type="entry name" value="ANK_REPEAT"/>
    <property type="match status" value="1"/>
</dbReference>
<dbReference type="SUPFAM" id="SSF48403">
    <property type="entry name" value="Ankyrin repeat"/>
    <property type="match status" value="1"/>
</dbReference>
<dbReference type="PANTHER" id="PTHR24177">
    <property type="entry name" value="CASKIN"/>
    <property type="match status" value="1"/>
</dbReference>
<evidence type="ECO:0000313" key="5">
    <source>
        <dbReference type="EMBL" id="RQO86528.1"/>
    </source>
</evidence>
<accession>A0A3N7FY29</accession>
<feature type="transmembrane region" description="Helical" evidence="3">
    <location>
        <begin position="768"/>
        <end position="788"/>
    </location>
</feature>
<sequence length="807" mass="90659">MASPNGLTSSTTDSMLKNLFKFAMSGQWEEVVETYRRDPTACKARITKSGDTALHIAVNDGQEDTVQTLVDIISEQSKQSGTTEVKEVLQIANKRGDTPLHLAASMGNVKMCTCIARQDRSLVGVRNNENETPFFSAALHGKKEAFLRLHSICGIDEGRLYYRGKDGETILHVTISREYFDLSFQIIQLYGELVNFVDQRGTSPLHLLASKPTAFRSGSHLGGYKKIIYNCTFVEELRAEEVSNALQDQPSGQHVEKHGYPENYETCYNFFWLLKKAVQVVLTKLYKDTKRQTGDTESQQGKQSATGAGGRRLMPSNYNTFFEFVKFVSKAMLVILGSGSSEITKLEVKKKKHTWSVQIMRELLHKTIMYEYENDGSSPLPSKVDETRPYALGVGGRVTYSDMEELQENSQQMTKNDQVNKKNQRTGEDSQNKDGEGKEERTSEIGKMKIQILTAEKDGVTEMLEKILNLFQVGDMDLDKRNIVLMTTKKPKAPAMEMRETPILIAAKNGIVEMVEKIIEKFPVAINDVNAEKKNIVLLSVENRQPHVYQFLLSLKRNIVKESIFRQVDSKGNSALHLAATLGDFKPWSIPGAALQMQWEIKWFEFVKDSMPPNFFVRYNKEGKTPRDIFTETHKDLVKSGGEWLTNTSESCSVVAALIATVAFATSSTVPGGVNEITGSPILEYQPAFKMFAISSLIALCFSVTSVVMFLAILTSRYQERDFGQDLPRKLLVGLTSLFISIASVLVSFCTGHFFVLRDELKYAAFPVYAVTCLPVTFFAVAQFPLYFDLTWATFKKVPQRSYMVVA</sequence>
<feature type="compositionally biased region" description="Polar residues" evidence="2">
    <location>
        <begin position="408"/>
        <end position="417"/>
    </location>
</feature>
<proteinExistence type="predicted"/>
<feature type="compositionally biased region" description="Polar residues" evidence="2">
    <location>
        <begin position="295"/>
        <end position="306"/>
    </location>
</feature>
<feature type="compositionally biased region" description="Basic and acidic residues" evidence="2">
    <location>
        <begin position="425"/>
        <end position="443"/>
    </location>
</feature>
<reference evidence="5 6" key="1">
    <citation type="journal article" date="2006" name="Science">
        <title>The genome of black cottonwood, Populus trichocarpa (Torr. &amp; Gray).</title>
        <authorList>
            <person name="Tuskan G.A."/>
            <person name="Difazio S."/>
            <person name="Jansson S."/>
            <person name="Bohlmann J."/>
            <person name="Grigoriev I."/>
            <person name="Hellsten U."/>
            <person name="Putnam N."/>
            <person name="Ralph S."/>
            <person name="Rombauts S."/>
            <person name="Salamov A."/>
            <person name="Schein J."/>
            <person name="Sterck L."/>
            <person name="Aerts A."/>
            <person name="Bhalerao R.R."/>
            <person name="Bhalerao R.P."/>
            <person name="Blaudez D."/>
            <person name="Boerjan W."/>
            <person name="Brun A."/>
            <person name="Brunner A."/>
            <person name="Busov V."/>
            <person name="Campbell M."/>
            <person name="Carlson J."/>
            <person name="Chalot M."/>
            <person name="Chapman J."/>
            <person name="Chen G.L."/>
            <person name="Cooper D."/>
            <person name="Coutinho P.M."/>
            <person name="Couturier J."/>
            <person name="Covert S."/>
            <person name="Cronk Q."/>
            <person name="Cunningham R."/>
            <person name="Davis J."/>
            <person name="Degroeve S."/>
            <person name="Dejardin A."/>
            <person name="Depamphilis C."/>
            <person name="Detter J."/>
            <person name="Dirks B."/>
            <person name="Dubchak I."/>
            <person name="Duplessis S."/>
            <person name="Ehlting J."/>
            <person name="Ellis B."/>
            <person name="Gendler K."/>
            <person name="Goodstein D."/>
            <person name="Gribskov M."/>
            <person name="Grimwood J."/>
            <person name="Groover A."/>
            <person name="Gunter L."/>
            <person name="Hamberger B."/>
            <person name="Heinze B."/>
            <person name="Helariutta Y."/>
            <person name="Henrissat B."/>
            <person name="Holligan D."/>
            <person name="Holt R."/>
            <person name="Huang W."/>
            <person name="Islam-Faridi N."/>
            <person name="Jones S."/>
            <person name="Jones-Rhoades M."/>
            <person name="Jorgensen R."/>
            <person name="Joshi C."/>
            <person name="Kangasjarvi J."/>
            <person name="Karlsson J."/>
            <person name="Kelleher C."/>
            <person name="Kirkpatrick R."/>
            <person name="Kirst M."/>
            <person name="Kohler A."/>
            <person name="Kalluri U."/>
            <person name="Larimer F."/>
            <person name="Leebens-Mack J."/>
            <person name="Leple J.C."/>
            <person name="Locascio P."/>
            <person name="Lou Y."/>
            <person name="Lucas S."/>
            <person name="Martin F."/>
            <person name="Montanini B."/>
            <person name="Napoli C."/>
            <person name="Nelson D.R."/>
            <person name="Nelson C."/>
            <person name="Nieminen K."/>
            <person name="Nilsson O."/>
            <person name="Pereda V."/>
            <person name="Peter G."/>
            <person name="Philippe R."/>
            <person name="Pilate G."/>
            <person name="Poliakov A."/>
            <person name="Razumovskaya J."/>
            <person name="Richardson P."/>
            <person name="Rinaldi C."/>
            <person name="Ritland K."/>
            <person name="Rouze P."/>
            <person name="Ryaboy D."/>
            <person name="Schmutz J."/>
            <person name="Schrader J."/>
            <person name="Segerman B."/>
            <person name="Shin H."/>
            <person name="Siddiqui A."/>
            <person name="Sterky F."/>
            <person name="Terry A."/>
            <person name="Tsai C.J."/>
            <person name="Uberbacher E."/>
            <person name="Unneberg P."/>
            <person name="Vahala J."/>
            <person name="Wall K."/>
            <person name="Wessler S."/>
            <person name="Yang G."/>
            <person name="Yin T."/>
            <person name="Douglas C."/>
            <person name="Marra M."/>
            <person name="Sandberg G."/>
            <person name="Van de Peer Y."/>
            <person name="Rokhsar D."/>
        </authorList>
    </citation>
    <scope>NUCLEOTIDE SEQUENCE [LARGE SCALE GENOMIC DNA]</scope>
    <source>
        <strain evidence="6">cv. Nisqually</strain>
    </source>
</reference>
<protein>
    <recommendedName>
        <fullName evidence="4">PGG domain-containing protein</fullName>
    </recommendedName>
</protein>
<dbReference type="OrthoDB" id="20727at2759"/>
<dbReference type="SMR" id="A0A3N7FY29"/>
<gene>
    <name evidence="5" type="ORF">POPTR_002G048832</name>
</gene>
<feature type="repeat" description="ANK" evidence="1">
    <location>
        <begin position="49"/>
        <end position="71"/>
    </location>
</feature>
<feature type="region of interest" description="Disordered" evidence="2">
    <location>
        <begin position="406"/>
        <end position="443"/>
    </location>
</feature>
<dbReference type="EMBL" id="CM009291">
    <property type="protein sequence ID" value="RQO86528.1"/>
    <property type="molecule type" value="Genomic_DNA"/>
</dbReference>
<feature type="domain" description="PGG" evidence="4">
    <location>
        <begin position="643"/>
        <end position="755"/>
    </location>
</feature>
<dbReference type="InParanoid" id="A0A3N7FY29"/>
<dbReference type="InterPro" id="IPR026961">
    <property type="entry name" value="PGG_dom"/>
</dbReference>
<dbReference type="Pfam" id="PF13962">
    <property type="entry name" value="PGG"/>
    <property type="match status" value="1"/>
</dbReference>
<evidence type="ECO:0000313" key="6">
    <source>
        <dbReference type="Proteomes" id="UP000006729"/>
    </source>
</evidence>
<feature type="transmembrane region" description="Helical" evidence="3">
    <location>
        <begin position="735"/>
        <end position="756"/>
    </location>
</feature>
<dbReference type="InterPro" id="IPR036770">
    <property type="entry name" value="Ankyrin_rpt-contain_sf"/>
</dbReference>
<organism evidence="5 6">
    <name type="scientific">Populus trichocarpa</name>
    <name type="common">Western balsam poplar</name>
    <name type="synonym">Populus balsamifera subsp. trichocarpa</name>
    <dbReference type="NCBI Taxonomy" id="3694"/>
    <lineage>
        <taxon>Eukaryota</taxon>
        <taxon>Viridiplantae</taxon>
        <taxon>Streptophyta</taxon>
        <taxon>Embryophyta</taxon>
        <taxon>Tracheophyta</taxon>
        <taxon>Spermatophyta</taxon>
        <taxon>Magnoliopsida</taxon>
        <taxon>eudicotyledons</taxon>
        <taxon>Gunneridae</taxon>
        <taxon>Pentapetalae</taxon>
        <taxon>rosids</taxon>
        <taxon>fabids</taxon>
        <taxon>Malpighiales</taxon>
        <taxon>Salicaceae</taxon>
        <taxon>Saliceae</taxon>
        <taxon>Populus</taxon>
    </lineage>
</organism>
<dbReference type="InterPro" id="IPR002110">
    <property type="entry name" value="Ankyrin_rpt"/>
</dbReference>